<dbReference type="PANTHER" id="PTHR31147:SF36">
    <property type="entry name" value="OS01G0615200 PROTEIN"/>
    <property type="match status" value="1"/>
</dbReference>
<keyword evidence="2" id="KW-1185">Reference proteome</keyword>
<organism evidence="2 3">
    <name type="scientific">Ananas comosus</name>
    <name type="common">Pineapple</name>
    <name type="synonym">Ananas ananas</name>
    <dbReference type="NCBI Taxonomy" id="4615"/>
    <lineage>
        <taxon>Eukaryota</taxon>
        <taxon>Viridiplantae</taxon>
        <taxon>Streptophyta</taxon>
        <taxon>Embryophyta</taxon>
        <taxon>Tracheophyta</taxon>
        <taxon>Spermatophyta</taxon>
        <taxon>Magnoliopsida</taxon>
        <taxon>Liliopsida</taxon>
        <taxon>Poales</taxon>
        <taxon>Bromeliaceae</taxon>
        <taxon>Bromelioideae</taxon>
        <taxon>Ananas</taxon>
    </lineage>
</organism>
<dbReference type="GeneID" id="109722529"/>
<sequence>MSPVVTKSPPTLVPPASPTPTSTLLLPLSSIYRAANARVSVEFIQVFSRGGDGGAVAAIREGFARALVPYFPVAGRIVESVPGEPMVECSGDGIWFVEAEADCALDDVNQLERPLMIPREELLPRPPPEVKLEEAILMAQVTVFKCGGIAVGICFSHLVFDGQGAAQFMKAVGEMARGLPEPSVAPVWSRNAIPDPPKIPRGGPPPAFTAFNFVTSVIEISSESINRTKNDFAAATGDKCSTFDVVTAMLYKCRAKAINLPPSAKVHLSITASTRHLLHGMLPSVEGYYGNCVYPVVITRTSEEIDNASIIEIVAMIRDAKEALSTQFVDWINGGTKCNHYNMPLDYGTVALSDWSRLGFNEVDYGWGEPSYVFTLNDDANVIAFAIYLKPPAPKQGIRLMLRCVEEEHSALLCDELLKLA</sequence>
<dbReference type="Proteomes" id="UP000515123">
    <property type="component" value="Linkage group 16"/>
</dbReference>
<name>A0A6P5GEB6_ANACO</name>
<reference evidence="2" key="1">
    <citation type="journal article" date="2015" name="Nat. Genet.">
        <title>The pineapple genome and the evolution of CAM photosynthesis.</title>
        <authorList>
            <person name="Ming R."/>
            <person name="VanBuren R."/>
            <person name="Wai C.M."/>
            <person name="Tang H."/>
            <person name="Schatz M.C."/>
            <person name="Bowers J.E."/>
            <person name="Lyons E."/>
            <person name="Wang M.L."/>
            <person name="Chen J."/>
            <person name="Biggers E."/>
            <person name="Zhang J."/>
            <person name="Huang L."/>
            <person name="Zhang L."/>
            <person name="Miao W."/>
            <person name="Zhang J."/>
            <person name="Ye Z."/>
            <person name="Miao C."/>
            <person name="Lin Z."/>
            <person name="Wang H."/>
            <person name="Zhou H."/>
            <person name="Yim W.C."/>
            <person name="Priest H.D."/>
            <person name="Zheng C."/>
            <person name="Woodhouse M."/>
            <person name="Edger P.P."/>
            <person name="Guyot R."/>
            <person name="Guo H.B."/>
            <person name="Guo H."/>
            <person name="Zheng G."/>
            <person name="Singh R."/>
            <person name="Sharma A."/>
            <person name="Min X."/>
            <person name="Zheng Y."/>
            <person name="Lee H."/>
            <person name="Gurtowski J."/>
            <person name="Sedlazeck F.J."/>
            <person name="Harkess A."/>
            <person name="McKain M.R."/>
            <person name="Liao Z."/>
            <person name="Fang J."/>
            <person name="Liu J."/>
            <person name="Zhang X."/>
            <person name="Zhang Q."/>
            <person name="Hu W."/>
            <person name="Qin Y."/>
            <person name="Wang K."/>
            <person name="Chen L.Y."/>
            <person name="Shirley N."/>
            <person name="Lin Y.R."/>
            <person name="Liu L.Y."/>
            <person name="Hernandez A.G."/>
            <person name="Wright C.L."/>
            <person name="Bulone V."/>
            <person name="Tuskan G.A."/>
            <person name="Heath K."/>
            <person name="Zee F."/>
            <person name="Moore P.H."/>
            <person name="Sunkar R."/>
            <person name="Leebens-Mack J.H."/>
            <person name="Mockler T."/>
            <person name="Bennetzen J.L."/>
            <person name="Freeling M."/>
            <person name="Sankoff D."/>
            <person name="Paterson A.H."/>
            <person name="Zhu X."/>
            <person name="Yang X."/>
            <person name="Smith J.A."/>
            <person name="Cushman J.C."/>
            <person name="Paull R.E."/>
            <person name="Yu Q."/>
        </authorList>
    </citation>
    <scope>NUCLEOTIDE SEQUENCE [LARGE SCALE GENOMIC DNA]</scope>
    <source>
        <strain evidence="2">cv. F153</strain>
    </source>
</reference>
<dbReference type="Gene3D" id="3.30.559.10">
    <property type="entry name" value="Chloramphenicol acetyltransferase-like domain"/>
    <property type="match status" value="2"/>
</dbReference>
<dbReference type="InterPro" id="IPR023213">
    <property type="entry name" value="CAT-like_dom_sf"/>
</dbReference>
<evidence type="ECO:0000256" key="1">
    <source>
        <dbReference type="ARBA" id="ARBA00009861"/>
    </source>
</evidence>
<dbReference type="RefSeq" id="XP_020106212.1">
    <property type="nucleotide sequence ID" value="XM_020250623.1"/>
</dbReference>
<dbReference type="Pfam" id="PF02458">
    <property type="entry name" value="Transferase"/>
    <property type="match status" value="1"/>
</dbReference>
<dbReference type="Gramene" id="Aco006109.1.mrna1">
    <property type="protein sequence ID" value="Aco006109.1.mrna1"/>
    <property type="gene ID" value="Aco006109.1.path1"/>
</dbReference>
<proteinExistence type="inferred from homology"/>
<dbReference type="AlphaFoldDB" id="A0A6P5GEB6"/>
<accession>A0A6P5GEB6</accession>
<reference evidence="3" key="2">
    <citation type="submission" date="2025-08" db="UniProtKB">
        <authorList>
            <consortium name="RefSeq"/>
        </authorList>
    </citation>
    <scope>IDENTIFICATION</scope>
    <source>
        <tissue evidence="3">Leaf</tissue>
    </source>
</reference>
<dbReference type="PANTHER" id="PTHR31147">
    <property type="entry name" value="ACYL TRANSFERASE 4"/>
    <property type="match status" value="1"/>
</dbReference>
<gene>
    <name evidence="3" type="primary">LOC109722529</name>
</gene>
<dbReference type="InterPro" id="IPR050898">
    <property type="entry name" value="Plant_acyltransferase"/>
</dbReference>
<protein>
    <submittedName>
        <fullName evidence="3">Acyl transferase 5-like</fullName>
    </submittedName>
</protein>
<dbReference type="OrthoDB" id="444127at2759"/>
<evidence type="ECO:0000313" key="2">
    <source>
        <dbReference type="Proteomes" id="UP000515123"/>
    </source>
</evidence>
<comment type="similarity">
    <text evidence="1">Belongs to the plant acyltransferase family.</text>
</comment>
<evidence type="ECO:0000313" key="3">
    <source>
        <dbReference type="RefSeq" id="XP_020106212.1"/>
    </source>
</evidence>